<dbReference type="KEGG" id="drg:H9K76_13235"/>
<dbReference type="EMBL" id="CP060714">
    <property type="protein sequence ID" value="QNN55606.1"/>
    <property type="molecule type" value="Genomic_DNA"/>
</dbReference>
<accession>A0A7G9RJ31</accession>
<organism evidence="2 3">
    <name type="scientific">Diaphorobacter ruginosibacter</name>
    <dbReference type="NCBI Taxonomy" id="1715720"/>
    <lineage>
        <taxon>Bacteria</taxon>
        <taxon>Pseudomonadati</taxon>
        <taxon>Pseudomonadota</taxon>
        <taxon>Betaproteobacteria</taxon>
        <taxon>Burkholderiales</taxon>
        <taxon>Comamonadaceae</taxon>
        <taxon>Diaphorobacter</taxon>
    </lineage>
</organism>
<evidence type="ECO:0000313" key="2">
    <source>
        <dbReference type="EMBL" id="QNN55606.1"/>
    </source>
</evidence>
<protein>
    <submittedName>
        <fullName evidence="2">Uncharacterized protein</fullName>
    </submittedName>
</protein>
<gene>
    <name evidence="2" type="ORF">H9K76_13235</name>
</gene>
<feature type="chain" id="PRO_5029012194" evidence="1">
    <location>
        <begin position="25"/>
        <end position="151"/>
    </location>
</feature>
<sequence length="151" mass="16029">MKKRIPAFIAAALVATLASTTVMAADDTTSAASVPSAKPTGPSEAVQKALDKRMKNVLDALEGVGTPLTADMFSAEFTKQAPADQVQSALKQLHDSVGSCKLAGRVHSPAPNATAYLLDCQKAFIPVEIAVEEKAPNRIESLLFRASFWRM</sequence>
<evidence type="ECO:0000313" key="3">
    <source>
        <dbReference type="Proteomes" id="UP000515811"/>
    </source>
</evidence>
<dbReference type="AlphaFoldDB" id="A0A7G9RJ31"/>
<keyword evidence="3" id="KW-1185">Reference proteome</keyword>
<reference evidence="2 3" key="1">
    <citation type="submission" date="2020-08" db="EMBL/GenBank/DDBJ databases">
        <title>Genome sequence of Diaphorobacter ruginosibacter DSM 27467T.</title>
        <authorList>
            <person name="Hyun D.-W."/>
            <person name="Bae J.-W."/>
        </authorList>
    </citation>
    <scope>NUCLEOTIDE SEQUENCE [LARGE SCALE GENOMIC DNA]</scope>
    <source>
        <strain evidence="2 3">DSM 27467</strain>
    </source>
</reference>
<feature type="signal peptide" evidence="1">
    <location>
        <begin position="1"/>
        <end position="24"/>
    </location>
</feature>
<evidence type="ECO:0000256" key="1">
    <source>
        <dbReference type="SAM" id="SignalP"/>
    </source>
</evidence>
<dbReference type="Proteomes" id="UP000515811">
    <property type="component" value="Chromosome"/>
</dbReference>
<proteinExistence type="predicted"/>
<name>A0A7G9RJ31_9BURK</name>
<keyword evidence="1" id="KW-0732">Signal</keyword>
<dbReference type="RefSeq" id="WP_187595879.1">
    <property type="nucleotide sequence ID" value="NZ_CP060714.1"/>
</dbReference>